<dbReference type="PANTHER" id="PTHR43283:SF3">
    <property type="entry name" value="BETA-LACTAMASE FAMILY PROTEIN (AFU_ORTHOLOGUE AFUA_5G07500)"/>
    <property type="match status" value="1"/>
</dbReference>
<evidence type="ECO:0000259" key="1">
    <source>
        <dbReference type="Pfam" id="PF00144"/>
    </source>
</evidence>
<dbReference type="InterPro" id="IPR050789">
    <property type="entry name" value="Diverse_Enzym_Activities"/>
</dbReference>
<feature type="domain" description="Beta-lactamase-related" evidence="1">
    <location>
        <begin position="36"/>
        <end position="111"/>
    </location>
</feature>
<name>A0ABS4XAQ2_9MICC</name>
<reference evidence="2 3" key="1">
    <citation type="submission" date="2021-03" db="EMBL/GenBank/DDBJ databases">
        <title>Sequencing the genomes of 1000 actinobacteria strains.</title>
        <authorList>
            <person name="Klenk H.-P."/>
        </authorList>
    </citation>
    <scope>NUCLEOTIDE SEQUENCE [LARGE SCALE GENOMIC DNA]</scope>
    <source>
        <strain evidence="2 3">DSM 15797</strain>
    </source>
</reference>
<dbReference type="Proteomes" id="UP001296993">
    <property type="component" value="Unassembled WGS sequence"/>
</dbReference>
<dbReference type="EMBL" id="JAGIOF010000001">
    <property type="protein sequence ID" value="MBP2385544.1"/>
    <property type="molecule type" value="Genomic_DNA"/>
</dbReference>
<protein>
    <submittedName>
        <fullName evidence="2">CubicO group peptidase (Beta-lactamase class C family)</fullName>
    </submittedName>
</protein>
<evidence type="ECO:0000313" key="2">
    <source>
        <dbReference type="EMBL" id="MBP2385544.1"/>
    </source>
</evidence>
<comment type="caution">
    <text evidence="2">The sequence shown here is derived from an EMBL/GenBank/DDBJ whole genome shotgun (WGS) entry which is preliminary data.</text>
</comment>
<dbReference type="SUPFAM" id="SSF56601">
    <property type="entry name" value="beta-lactamase/transpeptidase-like"/>
    <property type="match status" value="1"/>
</dbReference>
<dbReference type="PANTHER" id="PTHR43283">
    <property type="entry name" value="BETA-LACTAMASE-RELATED"/>
    <property type="match status" value="1"/>
</dbReference>
<dbReference type="InterPro" id="IPR012338">
    <property type="entry name" value="Beta-lactam/transpept-like"/>
</dbReference>
<organism evidence="2 3">
    <name type="scientific">Paeniglutamicibacter kerguelensis</name>
    <dbReference type="NCBI Taxonomy" id="254788"/>
    <lineage>
        <taxon>Bacteria</taxon>
        <taxon>Bacillati</taxon>
        <taxon>Actinomycetota</taxon>
        <taxon>Actinomycetes</taxon>
        <taxon>Micrococcales</taxon>
        <taxon>Micrococcaceae</taxon>
        <taxon>Paeniglutamicibacter</taxon>
    </lineage>
</organism>
<dbReference type="Pfam" id="PF00144">
    <property type="entry name" value="Beta-lactamase"/>
    <property type="match status" value="1"/>
</dbReference>
<dbReference type="Gene3D" id="3.40.710.10">
    <property type="entry name" value="DD-peptidase/beta-lactamase superfamily"/>
    <property type="match status" value="1"/>
</dbReference>
<proteinExistence type="predicted"/>
<sequence length="123" mass="12277">MADPANVVKAAPGASGTLPKSVVATLDSGAKAAFETAAAPGAIVGVRTPQGIWTAAYGLADPTTKAPMTTDMHARIGSVAKTFTGTLLLQLAEEGKLGLDDPIGNTIPAFPMASGSPCACWPI</sequence>
<accession>A0ABS4XAQ2</accession>
<keyword evidence="3" id="KW-1185">Reference proteome</keyword>
<dbReference type="InterPro" id="IPR001466">
    <property type="entry name" value="Beta-lactam-related"/>
</dbReference>
<evidence type="ECO:0000313" key="3">
    <source>
        <dbReference type="Proteomes" id="UP001296993"/>
    </source>
</evidence>
<gene>
    <name evidence="2" type="ORF">JOF47_001055</name>
</gene>